<dbReference type="EMBL" id="JH604634">
    <property type="protein sequence ID" value="EHY65940.1"/>
    <property type="molecule type" value="Genomic_DNA"/>
</dbReference>
<accession>A0A086J2M3</accession>
<evidence type="ECO:0000256" key="2">
    <source>
        <dbReference type="ARBA" id="ARBA00022723"/>
    </source>
</evidence>
<dbReference type="Pfam" id="PF00320">
    <property type="entry name" value="GATA"/>
    <property type="match status" value="1"/>
</dbReference>
<dbReference type="GO" id="GO:0000122">
    <property type="term" value="P:negative regulation of transcription by RNA polymerase II"/>
    <property type="evidence" value="ECO:0007669"/>
    <property type="project" value="TreeGrafter"/>
</dbReference>
<organism evidence="8">
    <name type="scientific">Nematocida ausubeli (strain ATCC PRA-371 / ERTm2)</name>
    <name type="common">Nematode killer fungus</name>
    <dbReference type="NCBI Taxonomy" id="1913371"/>
    <lineage>
        <taxon>Eukaryota</taxon>
        <taxon>Fungi</taxon>
        <taxon>Fungi incertae sedis</taxon>
        <taxon>Microsporidia</taxon>
        <taxon>Nematocida</taxon>
    </lineage>
</organism>
<reference evidence="8" key="1">
    <citation type="submission" date="2011-03" db="EMBL/GenBank/DDBJ databases">
        <title>The Genome Sequence of Nematocida sp1 strain ERTm2.</title>
        <authorList>
            <consortium name="The Broad Institute Genome Sequencing Platform"/>
            <consortium name="The Broad Institute Genome Sequencing Center for Infectious Disease"/>
            <person name="Cuomo C."/>
            <person name="Troemel E."/>
            <person name="Young S.K."/>
            <person name="Zeng Q."/>
            <person name="Gargeya S."/>
            <person name="Fitzgerald M."/>
            <person name="Haas B."/>
            <person name="Abouelleil A."/>
            <person name="Alvarado L."/>
            <person name="Arachchi H.M."/>
            <person name="Berlin A."/>
            <person name="Brown A."/>
            <person name="Chapman S.B."/>
            <person name="Chen Z."/>
            <person name="Dunbar C."/>
            <person name="Freedman E."/>
            <person name="Gearin G."/>
            <person name="Gellesch M."/>
            <person name="Goldberg J."/>
            <person name="Griggs A."/>
            <person name="Gujja S."/>
            <person name="Heilman E.R."/>
            <person name="Heiman D."/>
            <person name="Howarth C."/>
            <person name="Larson L."/>
            <person name="Lui A."/>
            <person name="MacDonald P.J.P."/>
            <person name="Mehta T."/>
            <person name="Montmayeur A."/>
            <person name="Murphy C."/>
            <person name="Neiman D."/>
            <person name="Pearson M."/>
            <person name="Priest M."/>
            <person name="Roberts A."/>
            <person name="Saif S."/>
            <person name="Shea T."/>
            <person name="Shenoy N."/>
            <person name="Sisk P."/>
            <person name="Stolte C."/>
            <person name="Sykes S."/>
            <person name="White J."/>
            <person name="Yandava C."/>
            <person name="Wortman J."/>
            <person name="Nusbaum C."/>
            <person name="Birren B."/>
        </authorList>
    </citation>
    <scope>NUCLEOTIDE SEQUENCE</scope>
    <source>
        <strain evidence="8">ERTm2</strain>
    </source>
</reference>
<evidence type="ECO:0000259" key="7">
    <source>
        <dbReference type="PROSITE" id="PS50114"/>
    </source>
</evidence>
<reference evidence="9 10" key="3">
    <citation type="journal article" date="2014" name="Genome Announc.">
        <title>Genome Sequence of the Microsporidian Species Nematocida sp1 Strain ERTm6 (ATCC PRA-372).</title>
        <authorList>
            <person name="Bakowski M.A."/>
            <person name="Priest M."/>
            <person name="Young S."/>
            <person name="Cuomo C.A."/>
            <person name="Troemel E.R."/>
        </authorList>
    </citation>
    <scope>NUCLEOTIDE SEQUENCE [LARGE SCALE GENOMIC DNA]</scope>
    <source>
        <strain evidence="9 10">ERTm6</strain>
    </source>
</reference>
<dbReference type="GO" id="GO:0000978">
    <property type="term" value="F:RNA polymerase II cis-regulatory region sequence-specific DNA binding"/>
    <property type="evidence" value="ECO:0007669"/>
    <property type="project" value="TreeGrafter"/>
</dbReference>
<dbReference type="GO" id="GO:0005634">
    <property type="term" value="C:nucleus"/>
    <property type="evidence" value="ECO:0007669"/>
    <property type="project" value="UniProtKB-SubCell"/>
</dbReference>
<name>H8ZAN7_NEMA1</name>
<comment type="subcellular location">
    <subcellularLocation>
        <location evidence="1">Nucleus</location>
    </subcellularLocation>
</comment>
<evidence type="ECO:0000256" key="6">
    <source>
        <dbReference type="PROSITE-ProRule" id="PRU00094"/>
    </source>
</evidence>
<accession>H8ZAN7</accession>
<evidence type="ECO:0000313" key="9">
    <source>
        <dbReference type="EMBL" id="KFG26391.1"/>
    </source>
</evidence>
<keyword evidence="2" id="KW-0479">Metal-binding</keyword>
<reference evidence="9" key="2">
    <citation type="submission" date="2012-10" db="EMBL/GenBank/DDBJ databases">
        <authorList>
            <consortium name="The Broad Institute Genome Sequencing Platform"/>
            <consortium name="The Broad Institute Genome Sequencing Center for Infectious Disease"/>
            <person name="Cuomo C."/>
            <person name="Troemel E."/>
            <person name="Walker B."/>
            <person name="Young S.K."/>
            <person name="Zeng Q."/>
            <person name="Gargeya S."/>
            <person name="Fitzgerald M."/>
            <person name="Haas B."/>
            <person name="Abouelleil A."/>
            <person name="Alvarado L."/>
            <person name="Arachchi H.M."/>
            <person name="Berlin A.M."/>
            <person name="Chapman S.B."/>
            <person name="Goldberg J."/>
            <person name="Griggs A."/>
            <person name="Gujja S."/>
            <person name="Hansen M."/>
            <person name="Howarth C."/>
            <person name="Imamovic A."/>
            <person name="Larimer J."/>
            <person name="McCowan C."/>
            <person name="Murphy C."/>
            <person name="Neiman D."/>
            <person name="Pearson M."/>
            <person name="Priest M."/>
            <person name="Roberts A."/>
            <person name="Saif S."/>
            <person name="Shea T."/>
            <person name="Sisk P."/>
            <person name="Sykes S."/>
            <person name="Wortman J."/>
            <person name="Nusbaum C."/>
            <person name="Birren B."/>
        </authorList>
    </citation>
    <scope>NUCLEOTIDE SEQUENCE</scope>
    <source>
        <strain evidence="9">ERTm6</strain>
    </source>
</reference>
<sequence length="133" mass="15758">MNTKKIRSDRDQKKLRKKIEMLYESPEKVKYSPPASTLTKSIQAKKILIRYYMDTMQTRRVSIHESQKVCGFCQTRETSLWRRIGDIVVCNACGLYYRIHGKIREKTITRGRKAKNLSEDKIKDLEEDLENEE</sequence>
<dbReference type="AlphaFoldDB" id="H8ZAN7"/>
<dbReference type="SUPFAM" id="SSF57716">
    <property type="entry name" value="Glucocorticoid receptor-like (DNA-binding domain)"/>
    <property type="match status" value="1"/>
</dbReference>
<feature type="domain" description="GATA-type" evidence="7">
    <location>
        <begin position="64"/>
        <end position="121"/>
    </location>
</feature>
<evidence type="ECO:0000256" key="3">
    <source>
        <dbReference type="ARBA" id="ARBA00022771"/>
    </source>
</evidence>
<dbReference type="Proteomes" id="UP000005622">
    <property type="component" value="Unassembled WGS sequence"/>
</dbReference>
<dbReference type="PANTHER" id="PTHR10071:SF281">
    <property type="entry name" value="BOX A-BINDING FACTOR-RELATED"/>
    <property type="match status" value="1"/>
</dbReference>
<dbReference type="PANTHER" id="PTHR10071">
    <property type="entry name" value="TRANSCRIPTION FACTOR GATA FAMILY MEMBER"/>
    <property type="match status" value="1"/>
</dbReference>
<dbReference type="CDD" id="cd00202">
    <property type="entry name" value="ZnF_GATA"/>
    <property type="match status" value="1"/>
</dbReference>
<evidence type="ECO:0000313" key="10">
    <source>
        <dbReference type="Proteomes" id="UP000054524"/>
    </source>
</evidence>
<evidence type="ECO:0000256" key="1">
    <source>
        <dbReference type="ARBA" id="ARBA00004123"/>
    </source>
</evidence>
<evidence type="ECO:0000313" key="8">
    <source>
        <dbReference type="EMBL" id="EHY65940.1"/>
    </source>
</evidence>
<keyword evidence="4" id="KW-0862">Zinc</keyword>
<dbReference type="GO" id="GO:0000981">
    <property type="term" value="F:DNA-binding transcription factor activity, RNA polymerase II-specific"/>
    <property type="evidence" value="ECO:0007669"/>
    <property type="project" value="TreeGrafter"/>
</dbReference>
<dbReference type="Proteomes" id="UP000054524">
    <property type="component" value="Unassembled WGS sequence"/>
</dbReference>
<dbReference type="OrthoDB" id="515401at2759"/>
<dbReference type="Gene3D" id="3.30.50.10">
    <property type="entry name" value="Erythroid Transcription Factor GATA-1, subunit A"/>
    <property type="match status" value="1"/>
</dbReference>
<dbReference type="GO" id="GO:0045944">
    <property type="term" value="P:positive regulation of transcription by RNA polymerase II"/>
    <property type="evidence" value="ECO:0007669"/>
    <property type="project" value="TreeGrafter"/>
</dbReference>
<evidence type="ECO:0000256" key="4">
    <source>
        <dbReference type="ARBA" id="ARBA00022833"/>
    </source>
</evidence>
<protein>
    <recommendedName>
        <fullName evidence="7">GATA-type domain-containing protein</fullName>
    </recommendedName>
</protein>
<keyword evidence="10" id="KW-1185">Reference proteome</keyword>
<dbReference type="SMART" id="SM00401">
    <property type="entry name" value="ZnF_GATA"/>
    <property type="match status" value="1"/>
</dbReference>
<dbReference type="GO" id="GO:0045165">
    <property type="term" value="P:cell fate commitment"/>
    <property type="evidence" value="ECO:0007669"/>
    <property type="project" value="TreeGrafter"/>
</dbReference>
<dbReference type="STRING" id="944018.H8ZAN7"/>
<dbReference type="InterPro" id="IPR039355">
    <property type="entry name" value="Transcription_factor_GATA"/>
</dbReference>
<proteinExistence type="predicted"/>
<dbReference type="HOGENOM" id="CLU_1907232_0_0_1"/>
<keyword evidence="5" id="KW-0539">Nucleus</keyword>
<dbReference type="GO" id="GO:0008270">
    <property type="term" value="F:zinc ion binding"/>
    <property type="evidence" value="ECO:0007669"/>
    <property type="project" value="UniProtKB-KW"/>
</dbReference>
<evidence type="ECO:0000256" key="5">
    <source>
        <dbReference type="ARBA" id="ARBA00023242"/>
    </source>
</evidence>
<dbReference type="InterPro" id="IPR013088">
    <property type="entry name" value="Znf_NHR/GATA"/>
</dbReference>
<keyword evidence="3 6" id="KW-0863">Zinc-finger</keyword>
<dbReference type="InterPro" id="IPR000679">
    <property type="entry name" value="Znf_GATA"/>
</dbReference>
<dbReference type="PROSITE" id="PS50114">
    <property type="entry name" value="GATA_ZN_FINGER_2"/>
    <property type="match status" value="1"/>
</dbReference>
<dbReference type="EMBL" id="AKIJ01000003">
    <property type="protein sequence ID" value="KFG26391.1"/>
    <property type="molecule type" value="Genomic_DNA"/>
</dbReference>
<gene>
    <name evidence="8" type="ORF">NERG_00636</name>
    <name evidence="9" type="ORF">NESG_01513</name>
</gene>